<keyword evidence="6" id="KW-0496">Mitochondrion</keyword>
<evidence type="ECO:0000256" key="1">
    <source>
        <dbReference type="ARBA" id="ARBA00004123"/>
    </source>
</evidence>
<dbReference type="GO" id="GO:0033617">
    <property type="term" value="P:mitochondrial respiratory chain complex IV assembly"/>
    <property type="evidence" value="ECO:0007669"/>
    <property type="project" value="TreeGrafter"/>
</dbReference>
<reference evidence="9 10" key="1">
    <citation type="submission" date="2019-07" db="EMBL/GenBank/DDBJ databases">
        <authorList>
            <person name="Friedrich A."/>
            <person name="Schacherer J."/>
        </authorList>
    </citation>
    <scope>NUCLEOTIDE SEQUENCE [LARGE SCALE GENOMIC DNA]</scope>
</reference>
<evidence type="ECO:0000256" key="4">
    <source>
        <dbReference type="ARBA" id="ARBA00006425"/>
    </source>
</evidence>
<dbReference type="Gene3D" id="1.10.10.140">
    <property type="entry name" value="Cytochrome c oxidase, subunit VIb"/>
    <property type="match status" value="1"/>
</dbReference>
<dbReference type="PANTHER" id="PTHR47677:SF1">
    <property type="entry name" value="CYTOCHROME C OXIDASE ASSEMBLY FACTOR 6"/>
    <property type="match status" value="1"/>
</dbReference>
<accession>A0A7D9CUZ1</accession>
<keyword evidence="5" id="KW-0963">Cytoplasm</keyword>
<sequence>MGLFFADEKSGEAPNRKSREQCWESRDIFFKCLDNIKVIDPLDPEKGQEIKKNCGKEDQQFQKDCVASWVKYFKQKRPFDKKKAKILKQAKDEGAEVIQMSGYRK</sequence>
<dbReference type="EMBL" id="CABFWN010000001">
    <property type="protein sequence ID" value="VUG16171.1"/>
    <property type="molecule type" value="Genomic_DNA"/>
</dbReference>
<protein>
    <submittedName>
        <fullName evidence="9">DEBR0S1_09604g1_1</fullName>
    </submittedName>
</protein>
<evidence type="ECO:0000256" key="7">
    <source>
        <dbReference type="ARBA" id="ARBA00023157"/>
    </source>
</evidence>
<proteinExistence type="inferred from homology"/>
<evidence type="ECO:0000256" key="3">
    <source>
        <dbReference type="ARBA" id="ARBA00004569"/>
    </source>
</evidence>
<evidence type="ECO:0000256" key="5">
    <source>
        <dbReference type="ARBA" id="ARBA00022490"/>
    </source>
</evidence>
<dbReference type="InterPro" id="IPR036549">
    <property type="entry name" value="CX6/COA6-like_sf"/>
</dbReference>
<comment type="similarity">
    <text evidence="4">Belongs to the cytochrome c oxidase subunit 6B family.</text>
</comment>
<organism evidence="9 10">
    <name type="scientific">Dekkera bruxellensis</name>
    <name type="common">Brettanomyces custersii</name>
    <dbReference type="NCBI Taxonomy" id="5007"/>
    <lineage>
        <taxon>Eukaryota</taxon>
        <taxon>Fungi</taxon>
        <taxon>Dikarya</taxon>
        <taxon>Ascomycota</taxon>
        <taxon>Saccharomycotina</taxon>
        <taxon>Pichiomycetes</taxon>
        <taxon>Pichiales</taxon>
        <taxon>Pichiaceae</taxon>
        <taxon>Brettanomyces</taxon>
    </lineage>
</organism>
<keyword evidence="10" id="KW-1185">Reference proteome</keyword>
<keyword evidence="7" id="KW-1015">Disulfide bond</keyword>
<evidence type="ECO:0000313" key="10">
    <source>
        <dbReference type="Proteomes" id="UP000478008"/>
    </source>
</evidence>
<dbReference type="SUPFAM" id="SSF47694">
    <property type="entry name" value="Cytochrome c oxidase subunit h"/>
    <property type="match status" value="1"/>
</dbReference>
<dbReference type="PROSITE" id="PS51808">
    <property type="entry name" value="CHCH"/>
    <property type="match status" value="1"/>
</dbReference>
<dbReference type="Pfam" id="PF02297">
    <property type="entry name" value="COX6B"/>
    <property type="match status" value="1"/>
</dbReference>
<dbReference type="PANTHER" id="PTHR47677">
    <property type="entry name" value="CYTOCHROME C OXIDASE ASSEMBLY FACTOR 6"/>
    <property type="match status" value="1"/>
</dbReference>
<gene>
    <name evidence="9" type="primary">COA6</name>
    <name evidence="9" type="ORF">DEBR0S1_09604G</name>
</gene>
<name>A0A7D9CUZ1_DEKBR</name>
<dbReference type="GO" id="GO:0005758">
    <property type="term" value="C:mitochondrial intermembrane space"/>
    <property type="evidence" value="ECO:0007669"/>
    <property type="project" value="UniProtKB-SubCell"/>
</dbReference>
<evidence type="ECO:0000313" key="9">
    <source>
        <dbReference type="EMBL" id="VUG16171.1"/>
    </source>
</evidence>
<dbReference type="FunFam" id="1.10.10.140:FF:000003">
    <property type="entry name" value="Cytochrome c oxidase assembly factor 6"/>
    <property type="match status" value="1"/>
</dbReference>
<dbReference type="GO" id="GO:0005634">
    <property type="term" value="C:nucleus"/>
    <property type="evidence" value="ECO:0007669"/>
    <property type="project" value="UniProtKB-SubCell"/>
</dbReference>
<evidence type="ECO:0000256" key="6">
    <source>
        <dbReference type="ARBA" id="ARBA00023128"/>
    </source>
</evidence>
<keyword evidence="8" id="KW-0539">Nucleus</keyword>
<dbReference type="InterPro" id="IPR048280">
    <property type="entry name" value="COX6B-like"/>
</dbReference>
<comment type="subcellular location">
    <subcellularLocation>
        <location evidence="2">Cytoplasm</location>
    </subcellularLocation>
    <subcellularLocation>
        <location evidence="3">Mitochondrion intermembrane space</location>
    </subcellularLocation>
    <subcellularLocation>
        <location evidence="1">Nucleus</location>
    </subcellularLocation>
</comment>
<dbReference type="AlphaFoldDB" id="A0A7D9CUZ1"/>
<dbReference type="InterPro" id="IPR048281">
    <property type="entry name" value="COA6_fun"/>
</dbReference>
<evidence type="ECO:0000256" key="2">
    <source>
        <dbReference type="ARBA" id="ARBA00004496"/>
    </source>
</evidence>
<evidence type="ECO:0000256" key="8">
    <source>
        <dbReference type="ARBA" id="ARBA00023242"/>
    </source>
</evidence>
<dbReference type="Proteomes" id="UP000478008">
    <property type="component" value="Unassembled WGS sequence"/>
</dbReference>